<dbReference type="SUPFAM" id="SSF48452">
    <property type="entry name" value="TPR-like"/>
    <property type="match status" value="2"/>
</dbReference>
<dbReference type="Pfam" id="PF13181">
    <property type="entry name" value="TPR_8"/>
    <property type="match status" value="3"/>
</dbReference>
<dbReference type="GeneID" id="8827803"/>
<dbReference type="eggNOG" id="arCOG03166">
    <property type="taxonomic scope" value="Archaea"/>
</dbReference>
<comment type="subcellular location">
    <subcellularLocation>
        <location evidence="1">Cytoplasm</location>
    </subcellularLocation>
</comment>
<dbReference type="SUPFAM" id="SSF52540">
    <property type="entry name" value="P-loop containing nucleoside triphosphate hydrolases"/>
    <property type="match status" value="1"/>
</dbReference>
<dbReference type="InterPro" id="IPR036390">
    <property type="entry name" value="WH_DNA-bd_sf"/>
</dbReference>
<feature type="domain" description="ORC1/DEAH AAA+ ATPase" evidence="5">
    <location>
        <begin position="179"/>
        <end position="311"/>
    </location>
</feature>
<dbReference type="InterPro" id="IPR027417">
    <property type="entry name" value="P-loop_NTPase"/>
</dbReference>
<accession>B5IAI2</accession>
<evidence type="ECO:0000256" key="4">
    <source>
        <dbReference type="ARBA" id="ARBA00022803"/>
    </source>
</evidence>
<dbReference type="GO" id="GO:0016887">
    <property type="term" value="F:ATP hydrolysis activity"/>
    <property type="evidence" value="ECO:0007669"/>
    <property type="project" value="InterPro"/>
</dbReference>
<dbReference type="RefSeq" id="WP_008082073.1">
    <property type="nucleotide sequence ID" value="NC_013926.1"/>
</dbReference>
<dbReference type="HOGENOM" id="CLU_337298_0_0_2"/>
<dbReference type="PROSITE" id="PS50005">
    <property type="entry name" value="TPR"/>
    <property type="match status" value="2"/>
</dbReference>
<dbReference type="Pfam" id="PF13401">
    <property type="entry name" value="AAA_22"/>
    <property type="match status" value="1"/>
</dbReference>
<dbReference type="SMART" id="SM00028">
    <property type="entry name" value="TPR"/>
    <property type="match status" value="7"/>
</dbReference>
<dbReference type="AlphaFoldDB" id="B5IAI2"/>
<dbReference type="Gene3D" id="1.25.40.10">
    <property type="entry name" value="Tetratricopeptide repeat domain"/>
    <property type="match status" value="3"/>
</dbReference>
<evidence type="ECO:0000256" key="3">
    <source>
        <dbReference type="ARBA" id="ARBA00022737"/>
    </source>
</evidence>
<dbReference type="SUPFAM" id="SSF46785">
    <property type="entry name" value="Winged helix' DNA-binding domain"/>
    <property type="match status" value="1"/>
</dbReference>
<proteinExistence type="predicted"/>
<evidence type="ECO:0000256" key="1">
    <source>
        <dbReference type="ARBA" id="ARBA00004496"/>
    </source>
</evidence>
<dbReference type="EMBL" id="CP001941">
    <property type="protein sequence ID" value="ADD08662.1"/>
    <property type="molecule type" value="Genomic_DNA"/>
</dbReference>
<dbReference type="GO" id="GO:0005737">
    <property type="term" value="C:cytoplasm"/>
    <property type="evidence" value="ECO:0007669"/>
    <property type="project" value="UniProtKB-SubCell"/>
</dbReference>
<dbReference type="PANTHER" id="PTHR46630">
    <property type="entry name" value="TETRATRICOPEPTIDE REPEAT PROTEIN 29"/>
    <property type="match status" value="1"/>
</dbReference>
<dbReference type="InterPro" id="IPR051476">
    <property type="entry name" value="Bac_ResReg_Asp_Phosphatase"/>
</dbReference>
<dbReference type="KEGG" id="abi:Aboo_0853"/>
<keyword evidence="2" id="KW-0963">Cytoplasm</keyword>
<evidence type="ECO:0000256" key="2">
    <source>
        <dbReference type="ARBA" id="ARBA00022490"/>
    </source>
</evidence>
<evidence type="ECO:0000259" key="5">
    <source>
        <dbReference type="Pfam" id="PF13401"/>
    </source>
</evidence>
<keyword evidence="4" id="KW-0802">TPR repeat</keyword>
<dbReference type="Gene3D" id="1.10.10.10">
    <property type="entry name" value="Winged helix-like DNA-binding domain superfamily/Winged helix DNA-binding domain"/>
    <property type="match status" value="1"/>
</dbReference>
<protein>
    <submittedName>
        <fullName evidence="6">ATPase</fullName>
    </submittedName>
</protein>
<name>B5IAI2_ACIB4</name>
<dbReference type="InterPro" id="IPR011990">
    <property type="entry name" value="TPR-like_helical_dom_sf"/>
</dbReference>
<dbReference type="InterPro" id="IPR049945">
    <property type="entry name" value="AAA_22"/>
</dbReference>
<dbReference type="InterPro" id="IPR036388">
    <property type="entry name" value="WH-like_DNA-bd_sf"/>
</dbReference>
<dbReference type="Proteomes" id="UP000001400">
    <property type="component" value="Chromosome"/>
</dbReference>
<keyword evidence="7" id="KW-1185">Reference proteome</keyword>
<dbReference type="InterPro" id="IPR019734">
    <property type="entry name" value="TPR_rpt"/>
</dbReference>
<reference evidence="6" key="1">
    <citation type="submission" date="2010-02" db="EMBL/GenBank/DDBJ databases">
        <title>Complete sequence of Aciduliprofundum boonei T469.</title>
        <authorList>
            <consortium name="US DOE Joint Genome Institute"/>
            <person name="Lucas S."/>
            <person name="Copeland A."/>
            <person name="Lapidus A."/>
            <person name="Cheng J.-F."/>
            <person name="Bruce D."/>
            <person name="Goodwin L."/>
            <person name="Pitluck S."/>
            <person name="Saunders E."/>
            <person name="Detter J.C."/>
            <person name="Han C."/>
            <person name="Tapia R."/>
            <person name="Land M."/>
            <person name="Hauser L."/>
            <person name="Kyrpides N."/>
            <person name="Mikhailova N."/>
            <person name="Flores G."/>
            <person name="Reysenbach A.-L."/>
            <person name="Woyke T."/>
        </authorList>
    </citation>
    <scope>NUCLEOTIDE SEQUENCE</scope>
    <source>
        <strain evidence="6">T469</strain>
    </source>
</reference>
<gene>
    <name evidence="6" type="ordered locus">Aboo_0853</name>
</gene>
<dbReference type="OrthoDB" id="115601at2157"/>
<dbReference type="Gene3D" id="3.40.50.300">
    <property type="entry name" value="P-loop containing nucleotide triphosphate hydrolases"/>
    <property type="match status" value="1"/>
</dbReference>
<dbReference type="eggNOG" id="arCOG03045">
    <property type="taxonomic scope" value="Archaea"/>
</dbReference>
<sequence length="844" mass="98417">MGRKYLNNRMRILLHLSKYSSFIDEFNAPVELTQEGISNSIGVGRNNIPRELKKLMNEDLIYVKKCHVRGVRNKRSVYLLTRKGISEANKIKDELKELPVIVVDSSGNRETHPLKDIPKDYGIDFVTAAINLDKNRNLDLVGILRRREKAFHSIDENLIVREFYGRKEELEEMEKWAKSNKKILILSGISGIGKTTLLLKFVKERLKDRNVLFIKIENWKSADGIIHQIAGFFSRIGIPKIEKYLRSVALSEERNLNWNNVILLIKESLRDEIFIFDTVENADTETKKLIRKIIDLVNSKNNFKVILSGTEIGDIVPPSKLGWVKELKIVELKEEDALDMLRQYGVPEDKALKIISTVGGNPLLLHLAKDQNYPMMRRFIFEGILKTLNKEEREALEFISVFRKNFKMNVLLLNNFEYFIIYSLINKSILLEMEYENFTVHRIIKNFVYEHLTEEKRKKYHLMAARYYEENGDILEAVYHYTYAEKLMRANILLSENYEKYLFTSSNEIRNLALEILNRYDKDVDDYEWKLYGIIGDTYYISGKWEEALDNYKKARFLFKGKDLDFYAKIVVSISEVLGKMGKYEEAIKTLNEVLKKINGIRDESIISRAYYILGVMSMKIGEKDEAKDYILEAIKIAERSSDLKSIGYAYNGLGLIERDEGNLEEAISYFKKAREYFELYGDLSGLANVIRNIGLVYYDLYDDIAEKYYREALRISQKIGEKWGIGILYLSMANWSMYKEKFFDAKVYLKKSEKIFEDLDAPGELAYVYNSFGIFYAYLGNKERGKEYFDKGINLAARIGNERAIIDISKDAAEYLRKYGYAYVEEYEKIAKGKKKVVAIVNI</sequence>
<dbReference type="STRING" id="439481.Aboo_0853"/>
<evidence type="ECO:0000313" key="6">
    <source>
        <dbReference type="EMBL" id="ADD08662.1"/>
    </source>
</evidence>
<dbReference type="Pfam" id="PF13424">
    <property type="entry name" value="TPR_12"/>
    <property type="match status" value="1"/>
</dbReference>
<organism evidence="6 7">
    <name type="scientific">Aciduliprofundum boonei (strain DSM 19572 / T469)</name>
    <dbReference type="NCBI Taxonomy" id="439481"/>
    <lineage>
        <taxon>Archaea</taxon>
        <taxon>Methanobacteriati</taxon>
        <taxon>Thermoplasmatota</taxon>
        <taxon>DHVE2 group</taxon>
        <taxon>Candidatus Aciduliprofundum</taxon>
    </lineage>
</organism>
<dbReference type="PANTHER" id="PTHR46630:SF1">
    <property type="entry name" value="TETRATRICOPEPTIDE REPEAT PROTEIN 29"/>
    <property type="match status" value="1"/>
</dbReference>
<keyword evidence="3" id="KW-0677">Repeat</keyword>
<evidence type="ECO:0000313" key="7">
    <source>
        <dbReference type="Proteomes" id="UP000001400"/>
    </source>
</evidence>